<dbReference type="EMBL" id="AHHH01000317">
    <property type="protein sequence ID" value="ESU40120.1"/>
    <property type="molecule type" value="Genomic_DNA"/>
</dbReference>
<dbReference type="Pfam" id="PF03302">
    <property type="entry name" value="VSP"/>
    <property type="match status" value="2"/>
</dbReference>
<dbReference type="SUPFAM" id="SSF57184">
    <property type="entry name" value="Growth factor receptor domain"/>
    <property type="match status" value="3"/>
</dbReference>
<name>V6TSW7_GIAIN</name>
<sequence>MLLAIYLAVGALATVCQASDNKCMNNQCDTVGGTEICMSCQTGNVPINGACVAKDGVKTKCTTAASDGTEASDQTCKKCLLETFMYQGGCYETAASPGKAMCTKAVAGVCTAAAAGYFVPTGAVNTGQSVVKCDDINKVTVGGNTYKGVAGCQECVDPDAAPGARTDKVATCTRCQEQKYLKGNECVDGASNCDQGQFGKPDADKGNRCVSCTDQTDGVTNCETCEYNTATSKIKCTKCTDPNYLKTAADGATTCETNCGDGYFQHIATTGSLKTCQSCAAGTTTAPAVSGIQNCASCTYTSSTLKCTACGEGKKPNKEGTGCFDCGISGCAYCSGTGKCEECDGDKIVKTDKDKTTSCVTEDQCKGTEGFFVKNGTPKTCEACGDENCATCAVEGNNKCSKCKTTGTKTYLKGSAGAGTCVEASGCGSGFFPKADDKAGNKCTACGSASDGGIDNCSECSLLTPASRSSTPLVTCTKCSGSNYLKTAPDGATTCVAKGDCKDDYFTVDDNSKGNKCVSCGDETSGVPNCAKCTAPTTTGQKPTCSECTSGFKLEGGACVSASTNKSALSTGAIAGISVAAVVVVGGLVGFLCWWFVCRGKA</sequence>
<dbReference type="PANTHER" id="PTHR23275">
    <property type="entry name" value="CABRIOLET.-RELATED"/>
    <property type="match status" value="1"/>
</dbReference>
<dbReference type="InterPro" id="IPR006212">
    <property type="entry name" value="Furin_repeat"/>
</dbReference>
<gene>
    <name evidence="3" type="ORF">GSB_155543</name>
</gene>
<reference evidence="4" key="1">
    <citation type="submission" date="2012-02" db="EMBL/GenBank/DDBJ databases">
        <title>Genome sequencing of Giardia lamblia Genotypes A2 and B isolates (DH and GS) and comparative analysis with the genomes of Genotypes A1 and E (WB and Pig).</title>
        <authorList>
            <person name="Adam R."/>
            <person name="Dahlstrom E."/>
            <person name="Martens C."/>
            <person name="Bruno D."/>
            <person name="Barbian K."/>
            <person name="Porcella S.F."/>
            <person name="Nash T."/>
        </authorList>
    </citation>
    <scope>NUCLEOTIDE SEQUENCE</scope>
    <source>
        <strain evidence="4">GS</strain>
    </source>
</reference>
<evidence type="ECO:0000256" key="1">
    <source>
        <dbReference type="SAM" id="Phobius"/>
    </source>
</evidence>
<accession>V6TSW7</accession>
<feature type="chain" id="PRO_5004751889" evidence="2">
    <location>
        <begin position="19"/>
        <end position="602"/>
    </location>
</feature>
<dbReference type="Proteomes" id="UP000018040">
    <property type="component" value="Unassembled WGS sequence"/>
</dbReference>
<keyword evidence="1" id="KW-1133">Transmembrane helix</keyword>
<evidence type="ECO:0000313" key="3">
    <source>
        <dbReference type="EMBL" id="ESU40120.1"/>
    </source>
</evidence>
<dbReference type="PANTHER" id="PTHR23275:SF100">
    <property type="entry name" value="EGF-LIKE DOMAIN-CONTAINING PROTEIN"/>
    <property type="match status" value="1"/>
</dbReference>
<keyword evidence="1" id="KW-0472">Membrane</keyword>
<dbReference type="VEuPathDB" id="GiardiaDB:GL50581_1266"/>
<dbReference type="VEuPathDB" id="GiardiaDB:DHA2_152573"/>
<evidence type="ECO:0000313" key="4">
    <source>
        <dbReference type="Proteomes" id="UP000018040"/>
    </source>
</evidence>
<protein>
    <submittedName>
        <fullName evidence="3">Variant-specific surface protein</fullName>
    </submittedName>
</protein>
<evidence type="ECO:0000256" key="2">
    <source>
        <dbReference type="SAM" id="SignalP"/>
    </source>
</evidence>
<dbReference type="VEuPathDB" id="GiardiaDB:QR46_4867"/>
<dbReference type="SMART" id="SM00261">
    <property type="entry name" value="FU"/>
    <property type="match status" value="7"/>
</dbReference>
<organism evidence="3 4">
    <name type="scientific">Giardia intestinalis</name>
    <name type="common">Giardia lamblia</name>
    <dbReference type="NCBI Taxonomy" id="5741"/>
    <lineage>
        <taxon>Eukaryota</taxon>
        <taxon>Metamonada</taxon>
        <taxon>Diplomonadida</taxon>
        <taxon>Hexamitidae</taxon>
        <taxon>Giardiinae</taxon>
        <taxon>Giardia</taxon>
    </lineage>
</organism>
<feature type="signal peptide" evidence="2">
    <location>
        <begin position="1"/>
        <end position="18"/>
    </location>
</feature>
<comment type="caution">
    <text evidence="3">The sequence shown here is derived from an EMBL/GenBank/DDBJ whole genome shotgun (WGS) entry which is preliminary data.</text>
</comment>
<dbReference type="InterPro" id="IPR052798">
    <property type="entry name" value="Giardia_VSA"/>
</dbReference>
<dbReference type="InterPro" id="IPR005127">
    <property type="entry name" value="Giardia_VSP"/>
</dbReference>
<dbReference type="VEuPathDB" id="GiardiaDB:GL50803_005812"/>
<proteinExistence type="predicted"/>
<reference evidence="3 4" key="2">
    <citation type="journal article" date="2013" name="Genome Biol. Evol.">
        <title>Genome sequencing of Giardia lamblia genotypes A2 and B isolates (DH and GS) and comparative analysis with the genomes of genotypes A1 and E (WB and Pig).</title>
        <authorList>
            <person name="Adam R.D."/>
            <person name="Dahlstrom E.W."/>
            <person name="Martens C.A."/>
            <person name="Bruno D.P."/>
            <person name="Barbian K.D."/>
            <person name="Ricklefs S.M."/>
            <person name="Hernandez M.M."/>
            <person name="Narla N.P."/>
            <person name="Patel R.B."/>
            <person name="Porcella S.F."/>
            <person name="Nash T.E."/>
        </authorList>
    </citation>
    <scope>NUCLEOTIDE SEQUENCE [LARGE SCALE GENOMIC DNA]</scope>
    <source>
        <strain evidence="3 4">GS</strain>
    </source>
</reference>
<feature type="transmembrane region" description="Helical" evidence="1">
    <location>
        <begin position="573"/>
        <end position="597"/>
    </location>
</feature>
<keyword evidence="2" id="KW-0732">Signal</keyword>
<keyword evidence="1" id="KW-0812">Transmembrane</keyword>
<dbReference type="Gene3D" id="2.10.220.10">
    <property type="entry name" value="Hormone Receptor, Insulin-like Growth Factor Receptor 1, Chain A, domain 2"/>
    <property type="match status" value="2"/>
</dbReference>
<dbReference type="OrthoDB" id="409374at2759"/>
<dbReference type="AlphaFoldDB" id="V6TSW7"/>
<dbReference type="InterPro" id="IPR009030">
    <property type="entry name" value="Growth_fac_rcpt_cys_sf"/>
</dbReference>